<dbReference type="EMBL" id="GGFM01009109">
    <property type="protein sequence ID" value="MBW29860.1"/>
    <property type="molecule type" value="Transcribed_RNA"/>
</dbReference>
<feature type="chain" id="PRO_5014753189" evidence="2">
    <location>
        <begin position="24"/>
        <end position="72"/>
    </location>
</feature>
<feature type="compositionally biased region" description="Basic residues" evidence="1">
    <location>
        <begin position="62"/>
        <end position="72"/>
    </location>
</feature>
<sequence length="72" mass="7753">MVYFHRCLWTLTGAAATTATAAATATAATTTAAADATVHHYYSRGGPRGIDRVRPHSTSTFHHSRRCHGGRR</sequence>
<feature type="signal peptide" evidence="2">
    <location>
        <begin position="1"/>
        <end position="23"/>
    </location>
</feature>
<proteinExistence type="predicted"/>
<protein>
    <submittedName>
        <fullName evidence="3">Putative secreted peptide</fullName>
    </submittedName>
</protein>
<organism evidence="3">
    <name type="scientific">Anopheles braziliensis</name>
    <dbReference type="NCBI Taxonomy" id="58242"/>
    <lineage>
        <taxon>Eukaryota</taxon>
        <taxon>Metazoa</taxon>
        <taxon>Ecdysozoa</taxon>
        <taxon>Arthropoda</taxon>
        <taxon>Hexapoda</taxon>
        <taxon>Insecta</taxon>
        <taxon>Pterygota</taxon>
        <taxon>Neoptera</taxon>
        <taxon>Endopterygota</taxon>
        <taxon>Diptera</taxon>
        <taxon>Nematocera</taxon>
        <taxon>Culicoidea</taxon>
        <taxon>Culicidae</taxon>
        <taxon>Anophelinae</taxon>
        <taxon>Anopheles</taxon>
    </lineage>
</organism>
<reference evidence="3" key="1">
    <citation type="submission" date="2018-01" db="EMBL/GenBank/DDBJ databases">
        <title>An insight into the sialome of Amazonian anophelines.</title>
        <authorList>
            <person name="Ribeiro J.M."/>
            <person name="Scarpassa V."/>
            <person name="Calvo E."/>
        </authorList>
    </citation>
    <scope>NUCLEOTIDE SEQUENCE</scope>
    <source>
        <tissue evidence="3">Salivary glands</tissue>
    </source>
</reference>
<dbReference type="AlphaFoldDB" id="A0A2M3ZN29"/>
<feature type="region of interest" description="Disordered" evidence="1">
    <location>
        <begin position="43"/>
        <end position="72"/>
    </location>
</feature>
<name>A0A2M3ZN29_9DIPT</name>
<accession>A0A2M3ZN29</accession>
<evidence type="ECO:0000256" key="1">
    <source>
        <dbReference type="SAM" id="MobiDB-lite"/>
    </source>
</evidence>
<evidence type="ECO:0000256" key="2">
    <source>
        <dbReference type="SAM" id="SignalP"/>
    </source>
</evidence>
<evidence type="ECO:0000313" key="3">
    <source>
        <dbReference type="EMBL" id="MBW29860.1"/>
    </source>
</evidence>
<keyword evidence="2" id="KW-0732">Signal</keyword>